<name>A0A645BXH3_9ZZZZ</name>
<sequence>MYLPNLWYVQNAVMLIADRPGQNTEKNQQYGDVKTGLKMVQVQNVKILPL</sequence>
<protein>
    <submittedName>
        <fullName evidence="1">Uncharacterized protein</fullName>
    </submittedName>
</protein>
<dbReference type="AlphaFoldDB" id="A0A645BXH3"/>
<gene>
    <name evidence="1" type="ORF">SDC9_116962</name>
</gene>
<dbReference type="EMBL" id="VSSQ01023217">
    <property type="protein sequence ID" value="MPM70012.1"/>
    <property type="molecule type" value="Genomic_DNA"/>
</dbReference>
<proteinExistence type="predicted"/>
<comment type="caution">
    <text evidence="1">The sequence shown here is derived from an EMBL/GenBank/DDBJ whole genome shotgun (WGS) entry which is preliminary data.</text>
</comment>
<accession>A0A645BXH3</accession>
<evidence type="ECO:0000313" key="1">
    <source>
        <dbReference type="EMBL" id="MPM70012.1"/>
    </source>
</evidence>
<organism evidence="1">
    <name type="scientific">bioreactor metagenome</name>
    <dbReference type="NCBI Taxonomy" id="1076179"/>
    <lineage>
        <taxon>unclassified sequences</taxon>
        <taxon>metagenomes</taxon>
        <taxon>ecological metagenomes</taxon>
    </lineage>
</organism>
<reference evidence="1" key="1">
    <citation type="submission" date="2019-08" db="EMBL/GenBank/DDBJ databases">
        <authorList>
            <person name="Kucharzyk K."/>
            <person name="Murdoch R.W."/>
            <person name="Higgins S."/>
            <person name="Loffler F."/>
        </authorList>
    </citation>
    <scope>NUCLEOTIDE SEQUENCE</scope>
</reference>